<proteinExistence type="predicted"/>
<dbReference type="EMBL" id="LR796612">
    <property type="protein sequence ID" value="CAB4154341.1"/>
    <property type="molecule type" value="Genomic_DNA"/>
</dbReference>
<gene>
    <name evidence="1" type="ORF">UFOVP629_72</name>
</gene>
<sequence>MPIIKSSKLGEHITTVIFSEDEIAALVLLLEAGQYNIEDANVSNALDILDELVYALGVRLDV</sequence>
<accession>A0A6J5NA67</accession>
<name>A0A6J5NA67_9CAUD</name>
<evidence type="ECO:0000313" key="1">
    <source>
        <dbReference type="EMBL" id="CAB4154341.1"/>
    </source>
</evidence>
<reference evidence="1" key="1">
    <citation type="submission" date="2020-04" db="EMBL/GenBank/DDBJ databases">
        <authorList>
            <person name="Chiriac C."/>
            <person name="Salcher M."/>
            <person name="Ghai R."/>
            <person name="Kavagutti S V."/>
        </authorList>
    </citation>
    <scope>NUCLEOTIDE SEQUENCE</scope>
</reference>
<protein>
    <submittedName>
        <fullName evidence="1">Uncharacterized protein</fullName>
    </submittedName>
</protein>
<organism evidence="1">
    <name type="scientific">uncultured Caudovirales phage</name>
    <dbReference type="NCBI Taxonomy" id="2100421"/>
    <lineage>
        <taxon>Viruses</taxon>
        <taxon>Duplodnaviria</taxon>
        <taxon>Heunggongvirae</taxon>
        <taxon>Uroviricota</taxon>
        <taxon>Caudoviricetes</taxon>
        <taxon>Peduoviridae</taxon>
        <taxon>Maltschvirus</taxon>
        <taxon>Maltschvirus maltsch</taxon>
    </lineage>
</organism>